<dbReference type="GeneID" id="20344780"/>
<evidence type="ECO:0000313" key="3">
    <source>
        <dbReference type="Proteomes" id="UP000006039"/>
    </source>
</evidence>
<dbReference type="RefSeq" id="XP_009220381.1">
    <property type="nucleotide sequence ID" value="XM_009222117.1"/>
</dbReference>
<dbReference type="VEuPathDB" id="FungiDB:GGTG_04322"/>
<evidence type="ECO:0000313" key="2">
    <source>
        <dbReference type="EnsemblFungi" id="EJT79236"/>
    </source>
</evidence>
<reference evidence="1" key="2">
    <citation type="submission" date="2010-07" db="EMBL/GenBank/DDBJ databases">
        <authorList>
            <consortium name="The Broad Institute Genome Sequencing Platform"/>
            <consortium name="Broad Institute Genome Sequencing Center for Infectious Disease"/>
            <person name="Ma L.-J."/>
            <person name="Dead R."/>
            <person name="Young S."/>
            <person name="Zeng Q."/>
            <person name="Koehrsen M."/>
            <person name="Alvarado L."/>
            <person name="Berlin A."/>
            <person name="Chapman S.B."/>
            <person name="Chen Z."/>
            <person name="Freedman E."/>
            <person name="Gellesch M."/>
            <person name="Goldberg J."/>
            <person name="Griggs A."/>
            <person name="Gujja S."/>
            <person name="Heilman E.R."/>
            <person name="Heiman D."/>
            <person name="Hepburn T."/>
            <person name="Howarth C."/>
            <person name="Jen D."/>
            <person name="Larson L."/>
            <person name="Mehta T."/>
            <person name="Neiman D."/>
            <person name="Pearson M."/>
            <person name="Roberts A."/>
            <person name="Saif S."/>
            <person name="Shea T."/>
            <person name="Shenoy N."/>
            <person name="Sisk P."/>
            <person name="Stolte C."/>
            <person name="Sykes S."/>
            <person name="Walk T."/>
            <person name="White J."/>
            <person name="Yandava C."/>
            <person name="Haas B."/>
            <person name="Nusbaum C."/>
            <person name="Birren B."/>
        </authorList>
    </citation>
    <scope>NUCLEOTIDE SEQUENCE</scope>
    <source>
        <strain evidence="1">R3-111a-1</strain>
    </source>
</reference>
<dbReference type="HOGENOM" id="CLU_1992789_0_0_1"/>
<evidence type="ECO:0000313" key="1">
    <source>
        <dbReference type="EMBL" id="EJT79236.1"/>
    </source>
</evidence>
<protein>
    <submittedName>
        <fullName evidence="1 2">Uncharacterized protein</fullName>
    </submittedName>
</protein>
<sequence length="125" mass="13136">MPSSSNTTVDSRVCNCHQCLSARHSILVYGGYTSAVPAGGDDDDDDDVILLRRPAGVYTGQHRASTIMSMGRSGKRAMARMQLAERAQRERAAAAAAAVVVRTAARAPVQSLVIAADATQAECVC</sequence>
<dbReference type="EMBL" id="GL385396">
    <property type="protein sequence ID" value="EJT79236.1"/>
    <property type="molecule type" value="Genomic_DNA"/>
</dbReference>
<gene>
    <name evidence="2" type="primary">20344780</name>
    <name evidence="1" type="ORF">GGTG_04322</name>
</gene>
<accession>J3NSS3</accession>
<keyword evidence="3" id="KW-1185">Reference proteome</keyword>
<dbReference type="AlphaFoldDB" id="J3NSS3"/>
<organism evidence="1">
    <name type="scientific">Gaeumannomyces tritici (strain R3-111a-1)</name>
    <name type="common">Wheat and barley take-all root rot fungus</name>
    <name type="synonym">Gaeumannomyces graminis var. tritici</name>
    <dbReference type="NCBI Taxonomy" id="644352"/>
    <lineage>
        <taxon>Eukaryota</taxon>
        <taxon>Fungi</taxon>
        <taxon>Dikarya</taxon>
        <taxon>Ascomycota</taxon>
        <taxon>Pezizomycotina</taxon>
        <taxon>Sordariomycetes</taxon>
        <taxon>Sordariomycetidae</taxon>
        <taxon>Magnaporthales</taxon>
        <taxon>Magnaporthaceae</taxon>
        <taxon>Gaeumannomyces</taxon>
    </lineage>
</organism>
<reference evidence="1" key="3">
    <citation type="submission" date="2010-09" db="EMBL/GenBank/DDBJ databases">
        <title>Annotation of Gaeumannomyces graminis var. tritici R3-111a-1.</title>
        <authorList>
            <consortium name="The Broad Institute Genome Sequencing Platform"/>
            <person name="Ma L.-J."/>
            <person name="Dead R."/>
            <person name="Young S.K."/>
            <person name="Zeng Q."/>
            <person name="Gargeya S."/>
            <person name="Fitzgerald M."/>
            <person name="Haas B."/>
            <person name="Abouelleil A."/>
            <person name="Alvarado L."/>
            <person name="Arachchi H.M."/>
            <person name="Berlin A."/>
            <person name="Brown A."/>
            <person name="Chapman S.B."/>
            <person name="Chen Z."/>
            <person name="Dunbar C."/>
            <person name="Freedman E."/>
            <person name="Gearin G."/>
            <person name="Gellesch M."/>
            <person name="Goldberg J."/>
            <person name="Griggs A."/>
            <person name="Gujja S."/>
            <person name="Heiman D."/>
            <person name="Howarth C."/>
            <person name="Larson L."/>
            <person name="Lui A."/>
            <person name="MacDonald P.J.P."/>
            <person name="Mehta T."/>
            <person name="Montmayeur A."/>
            <person name="Murphy C."/>
            <person name="Neiman D."/>
            <person name="Pearson M."/>
            <person name="Priest M."/>
            <person name="Roberts A."/>
            <person name="Saif S."/>
            <person name="Shea T."/>
            <person name="Shenoy N."/>
            <person name="Sisk P."/>
            <person name="Stolte C."/>
            <person name="Sykes S."/>
            <person name="Yandava C."/>
            <person name="Wortman J."/>
            <person name="Nusbaum C."/>
            <person name="Birren B."/>
        </authorList>
    </citation>
    <scope>NUCLEOTIDE SEQUENCE</scope>
    <source>
        <strain evidence="1">R3-111a-1</strain>
    </source>
</reference>
<reference evidence="2" key="4">
    <citation type="journal article" date="2015" name="G3 (Bethesda)">
        <title>Genome sequences of three phytopathogenic species of the Magnaporthaceae family of fungi.</title>
        <authorList>
            <person name="Okagaki L.H."/>
            <person name="Nunes C.C."/>
            <person name="Sailsbery J."/>
            <person name="Clay B."/>
            <person name="Brown D."/>
            <person name="John T."/>
            <person name="Oh Y."/>
            <person name="Young N."/>
            <person name="Fitzgerald M."/>
            <person name="Haas B.J."/>
            <person name="Zeng Q."/>
            <person name="Young S."/>
            <person name="Adiconis X."/>
            <person name="Fan L."/>
            <person name="Levin J.Z."/>
            <person name="Mitchell T.K."/>
            <person name="Okubara P.A."/>
            <person name="Farman M.L."/>
            <person name="Kohn L.M."/>
            <person name="Birren B."/>
            <person name="Ma L.-J."/>
            <person name="Dean R.A."/>
        </authorList>
    </citation>
    <scope>NUCLEOTIDE SEQUENCE</scope>
    <source>
        <strain evidence="2">R3-111a-1</strain>
    </source>
</reference>
<dbReference type="Proteomes" id="UP000006039">
    <property type="component" value="Unassembled WGS sequence"/>
</dbReference>
<proteinExistence type="predicted"/>
<dbReference type="EnsemblFungi" id="EJT79236">
    <property type="protein sequence ID" value="EJT79236"/>
    <property type="gene ID" value="GGTG_04322"/>
</dbReference>
<reference evidence="2" key="5">
    <citation type="submission" date="2018-04" db="UniProtKB">
        <authorList>
            <consortium name="EnsemblFungi"/>
        </authorList>
    </citation>
    <scope>IDENTIFICATION</scope>
    <source>
        <strain evidence="2">R3-111a-1</strain>
    </source>
</reference>
<reference evidence="3" key="1">
    <citation type="submission" date="2010-07" db="EMBL/GenBank/DDBJ databases">
        <title>The genome sequence of Gaeumannomyces graminis var. tritici strain R3-111a-1.</title>
        <authorList>
            <consortium name="The Broad Institute Genome Sequencing Platform"/>
            <person name="Ma L.-J."/>
            <person name="Dead R."/>
            <person name="Young S."/>
            <person name="Zeng Q."/>
            <person name="Koehrsen M."/>
            <person name="Alvarado L."/>
            <person name="Berlin A."/>
            <person name="Chapman S.B."/>
            <person name="Chen Z."/>
            <person name="Freedman E."/>
            <person name="Gellesch M."/>
            <person name="Goldberg J."/>
            <person name="Griggs A."/>
            <person name="Gujja S."/>
            <person name="Heilman E.R."/>
            <person name="Heiman D."/>
            <person name="Hepburn T."/>
            <person name="Howarth C."/>
            <person name="Jen D."/>
            <person name="Larson L."/>
            <person name="Mehta T."/>
            <person name="Neiman D."/>
            <person name="Pearson M."/>
            <person name="Roberts A."/>
            <person name="Saif S."/>
            <person name="Shea T."/>
            <person name="Shenoy N."/>
            <person name="Sisk P."/>
            <person name="Stolte C."/>
            <person name="Sykes S."/>
            <person name="Walk T."/>
            <person name="White J."/>
            <person name="Yandava C."/>
            <person name="Haas B."/>
            <person name="Nusbaum C."/>
            <person name="Birren B."/>
        </authorList>
    </citation>
    <scope>NUCLEOTIDE SEQUENCE [LARGE SCALE GENOMIC DNA]</scope>
    <source>
        <strain evidence="3">R3-111a-1</strain>
    </source>
</reference>
<name>J3NSS3_GAET3</name>